<evidence type="ECO:0000313" key="2">
    <source>
        <dbReference type="Proteomes" id="UP000777303"/>
    </source>
</evidence>
<dbReference type="Proteomes" id="UP000777303">
    <property type="component" value="Unassembled WGS sequence"/>
</dbReference>
<accession>A0A948TIV6</accession>
<reference evidence="1" key="2">
    <citation type="submission" date="2021-04" db="EMBL/GenBank/DDBJ databases">
        <authorList>
            <person name="Gilroy R."/>
        </authorList>
    </citation>
    <scope>NUCLEOTIDE SEQUENCE</scope>
    <source>
        <strain evidence="1">F6-6636</strain>
    </source>
</reference>
<name>A0A948TIV6_9LACO</name>
<organism evidence="1 2">
    <name type="scientific">Candidatus Paralactobacillus gallistercoris</name>
    <dbReference type="NCBI Taxonomy" id="2838724"/>
    <lineage>
        <taxon>Bacteria</taxon>
        <taxon>Bacillati</taxon>
        <taxon>Bacillota</taxon>
        <taxon>Bacilli</taxon>
        <taxon>Lactobacillales</taxon>
        <taxon>Lactobacillaceae</taxon>
        <taxon>Lactobacillus</taxon>
    </lineage>
</organism>
<protein>
    <recommendedName>
        <fullName evidence="3">Zinc ribbon domain-containing protein</fullName>
    </recommendedName>
</protein>
<evidence type="ECO:0008006" key="3">
    <source>
        <dbReference type="Google" id="ProtNLM"/>
    </source>
</evidence>
<reference evidence="1" key="1">
    <citation type="journal article" date="2021" name="PeerJ">
        <title>Extensive microbial diversity within the chicken gut microbiome revealed by metagenomics and culture.</title>
        <authorList>
            <person name="Gilroy R."/>
            <person name="Ravi A."/>
            <person name="Getino M."/>
            <person name="Pursley I."/>
            <person name="Horton D.L."/>
            <person name="Alikhan N.F."/>
            <person name="Baker D."/>
            <person name="Gharbi K."/>
            <person name="Hall N."/>
            <person name="Watson M."/>
            <person name="Adriaenssens E.M."/>
            <person name="Foster-Nyarko E."/>
            <person name="Jarju S."/>
            <person name="Secka A."/>
            <person name="Antonio M."/>
            <person name="Oren A."/>
            <person name="Chaudhuri R.R."/>
            <person name="La Ragione R."/>
            <person name="Hildebrand F."/>
            <person name="Pallen M.J."/>
        </authorList>
    </citation>
    <scope>NUCLEOTIDE SEQUENCE</scope>
    <source>
        <strain evidence="1">F6-6636</strain>
    </source>
</reference>
<proteinExistence type="predicted"/>
<gene>
    <name evidence="1" type="ORF">H9901_01360</name>
</gene>
<dbReference type="EMBL" id="JAHLFS010000020">
    <property type="protein sequence ID" value="MBU3851346.1"/>
    <property type="molecule type" value="Genomic_DNA"/>
</dbReference>
<sequence length="78" mass="9041">MAKDEKIIQKPIAEENKDQQKLAEDKSFRCPVCHTILAYGTKQCPNCGSKIFYRDMSHTFWNERKIKLLQQSGAISHD</sequence>
<dbReference type="AlphaFoldDB" id="A0A948TIV6"/>
<evidence type="ECO:0000313" key="1">
    <source>
        <dbReference type="EMBL" id="MBU3851346.1"/>
    </source>
</evidence>
<comment type="caution">
    <text evidence="1">The sequence shown here is derived from an EMBL/GenBank/DDBJ whole genome shotgun (WGS) entry which is preliminary data.</text>
</comment>